<evidence type="ECO:0000256" key="9">
    <source>
        <dbReference type="PIRSR" id="PIRSR038945-1"/>
    </source>
</evidence>
<feature type="domain" description="Tryptophan synthase beta chain-like PALP" evidence="11">
    <location>
        <begin position="69"/>
        <end position="375"/>
    </location>
</feature>
<dbReference type="EMBL" id="FZOJ01000027">
    <property type="protein sequence ID" value="SNS90878.1"/>
    <property type="molecule type" value="Genomic_DNA"/>
</dbReference>
<comment type="cofactor">
    <cofactor evidence="1 8 9">
        <name>pyridoxal 5'-phosphate</name>
        <dbReference type="ChEBI" id="CHEBI:597326"/>
    </cofactor>
</comment>
<accession>A0A239IC82</accession>
<feature type="binding site" evidence="9">
    <location>
        <position position="374"/>
    </location>
    <ligand>
        <name>pyridoxal 5'-phosphate</name>
        <dbReference type="ChEBI" id="CHEBI:597326"/>
    </ligand>
</feature>
<dbReference type="SUPFAM" id="SSF53686">
    <property type="entry name" value="Tryptophan synthase beta subunit-like PLP-dependent enzymes"/>
    <property type="match status" value="1"/>
</dbReference>
<dbReference type="Proteomes" id="UP000198304">
    <property type="component" value="Unassembled WGS sequence"/>
</dbReference>
<dbReference type="GO" id="GO:0003941">
    <property type="term" value="F:L-serine ammonia-lyase activity"/>
    <property type="evidence" value="ECO:0007669"/>
    <property type="project" value="TreeGrafter"/>
</dbReference>
<keyword evidence="8" id="KW-0791">Threonine biosynthesis</keyword>
<dbReference type="GO" id="GO:0006565">
    <property type="term" value="P:L-serine catabolic process"/>
    <property type="evidence" value="ECO:0007669"/>
    <property type="project" value="TreeGrafter"/>
</dbReference>
<evidence type="ECO:0000256" key="8">
    <source>
        <dbReference type="PIRNR" id="PIRNR038945"/>
    </source>
</evidence>
<keyword evidence="8" id="KW-0028">Amino-acid biosynthesis</keyword>
<dbReference type="InterPro" id="IPR004450">
    <property type="entry name" value="Thr_synthase-like"/>
</dbReference>
<evidence type="ECO:0000256" key="6">
    <source>
        <dbReference type="ARBA" id="ARBA00049144"/>
    </source>
</evidence>
<keyword evidence="5 8" id="KW-0456">Lyase</keyword>
<sequence>METCILKCHECSSTFELDNHSLCTECGGILIVEYDKEYLKRFSLSKHNKFDKMWDYKEVLPPLSHKNIVSNNEGGTPLIESRRGNNKIGVKRLLFKDESRNPTGSFKDRPVSMCISMAKEFNCHTVVVSSSGNGGASTALYASLGEVHNLIFVPETTPPSKVAQAITYGGKVMRVKGNFSKSYDAALQEAQKDKVMNITTTFLNPYGIEGDKVISYEIFVQLGEVPDYIIIPVGAGPILYGIYKGFSELKQMEVIDRIPRLIAVQAEGCAPIASAWIYSSAVKSCLNPTTIASAICDPLIGYEQDGEITVEAIKNSGGYAVTVTDDQIISAGIELAQKEGIYVEPASASAYAGLKKMIEQEAIDKDSTVICLLTGHGLKDSTAYLPNNIDIPLISDPEEYLDESN</sequence>
<dbReference type="GO" id="GO:0004795">
    <property type="term" value="F:threonine synthase activity"/>
    <property type="evidence" value="ECO:0007669"/>
    <property type="project" value="UniProtKB-UniRule"/>
</dbReference>
<dbReference type="GO" id="GO:0004794">
    <property type="term" value="F:threonine deaminase activity"/>
    <property type="evidence" value="ECO:0007669"/>
    <property type="project" value="TreeGrafter"/>
</dbReference>
<dbReference type="AlphaFoldDB" id="A0A239IC82"/>
<protein>
    <recommendedName>
        <fullName evidence="3 7">Threonine synthase</fullName>
        <ecNumber evidence="7 8">4.2.3.1</ecNumber>
    </recommendedName>
</protein>
<gene>
    <name evidence="12" type="ORF">SAMN05446037_10276</name>
</gene>
<comment type="function">
    <text evidence="8">Catalyzes the gamma-elimination of phosphate from L-phosphohomoserine and the beta-addition of water to produce L-threonine.</text>
</comment>
<evidence type="ECO:0000313" key="12">
    <source>
        <dbReference type="EMBL" id="SNS90878.1"/>
    </source>
</evidence>
<dbReference type="InterPro" id="IPR036052">
    <property type="entry name" value="TrpB-like_PALP_sf"/>
</dbReference>
<evidence type="ECO:0000256" key="2">
    <source>
        <dbReference type="ARBA" id="ARBA00005517"/>
    </source>
</evidence>
<dbReference type="GO" id="GO:0009097">
    <property type="term" value="P:isoleucine biosynthetic process"/>
    <property type="evidence" value="ECO:0007669"/>
    <property type="project" value="TreeGrafter"/>
</dbReference>
<evidence type="ECO:0000256" key="5">
    <source>
        <dbReference type="ARBA" id="ARBA00023239"/>
    </source>
</evidence>
<proteinExistence type="inferred from homology"/>
<dbReference type="PANTHER" id="PTHR48078">
    <property type="entry name" value="THREONINE DEHYDRATASE, MITOCHONDRIAL-RELATED"/>
    <property type="match status" value="1"/>
</dbReference>
<dbReference type="InterPro" id="IPR050147">
    <property type="entry name" value="Ser/Thr_Dehydratase"/>
</dbReference>
<evidence type="ECO:0000256" key="7">
    <source>
        <dbReference type="NCBIfam" id="TIGR00260"/>
    </source>
</evidence>
<dbReference type="EC" id="4.2.3.1" evidence="7 8"/>
<dbReference type="OrthoDB" id="9778118at2"/>
<keyword evidence="4 8" id="KW-0663">Pyridoxal phosphate</keyword>
<dbReference type="GO" id="GO:0006567">
    <property type="term" value="P:L-threonine catabolic process"/>
    <property type="evidence" value="ECO:0007669"/>
    <property type="project" value="TreeGrafter"/>
</dbReference>
<dbReference type="CDD" id="cd01563">
    <property type="entry name" value="Thr-synth_1"/>
    <property type="match status" value="1"/>
</dbReference>
<evidence type="ECO:0000256" key="1">
    <source>
        <dbReference type="ARBA" id="ARBA00001933"/>
    </source>
</evidence>
<dbReference type="InterPro" id="IPR001926">
    <property type="entry name" value="TrpB-like_PALP"/>
</dbReference>
<dbReference type="NCBIfam" id="TIGR00260">
    <property type="entry name" value="thrC"/>
    <property type="match status" value="1"/>
</dbReference>
<comment type="pathway">
    <text evidence="8">Amino-acid biosynthesis; L-threonine biosynthesis; L-threonine from L-aspartate: step 5/5.</text>
</comment>
<dbReference type="Gene3D" id="3.40.50.1100">
    <property type="match status" value="2"/>
</dbReference>
<dbReference type="PIRSF" id="PIRSF038945">
    <property type="entry name" value="Thr_synthase"/>
    <property type="match status" value="1"/>
</dbReference>
<evidence type="ECO:0000259" key="11">
    <source>
        <dbReference type="Pfam" id="PF00291"/>
    </source>
</evidence>
<feature type="binding site" evidence="9">
    <location>
        <position position="133"/>
    </location>
    <ligand>
        <name>pyridoxal 5'-phosphate</name>
        <dbReference type="ChEBI" id="CHEBI:597326"/>
    </ligand>
</feature>
<dbReference type="PANTHER" id="PTHR48078:SF6">
    <property type="entry name" value="L-THREONINE DEHYDRATASE CATABOLIC TDCB"/>
    <property type="match status" value="1"/>
</dbReference>
<dbReference type="InterPro" id="IPR026260">
    <property type="entry name" value="Thr_Synthase_bac/arc"/>
</dbReference>
<evidence type="ECO:0000256" key="4">
    <source>
        <dbReference type="ARBA" id="ARBA00022898"/>
    </source>
</evidence>
<dbReference type="GO" id="GO:0009088">
    <property type="term" value="P:threonine biosynthetic process"/>
    <property type="evidence" value="ECO:0007669"/>
    <property type="project" value="UniProtKB-UniRule"/>
</dbReference>
<dbReference type="RefSeq" id="WP_089284542.1">
    <property type="nucleotide sequence ID" value="NZ_FZOJ01000027.1"/>
</dbReference>
<evidence type="ECO:0000313" key="13">
    <source>
        <dbReference type="Proteomes" id="UP000198304"/>
    </source>
</evidence>
<feature type="modified residue" description="N6-(pyridoxal phosphate)lysine" evidence="10">
    <location>
        <position position="107"/>
    </location>
</feature>
<comment type="catalytic activity">
    <reaction evidence="6 8">
        <text>O-phospho-L-homoserine + H2O = L-threonine + phosphate</text>
        <dbReference type="Rhea" id="RHEA:10840"/>
        <dbReference type="ChEBI" id="CHEBI:15377"/>
        <dbReference type="ChEBI" id="CHEBI:43474"/>
        <dbReference type="ChEBI" id="CHEBI:57590"/>
        <dbReference type="ChEBI" id="CHEBI:57926"/>
        <dbReference type="EC" id="4.2.3.1"/>
    </reaction>
</comment>
<evidence type="ECO:0000256" key="10">
    <source>
        <dbReference type="PIRSR" id="PIRSR038945-2"/>
    </source>
</evidence>
<comment type="similarity">
    <text evidence="2 8">Belongs to the threonine synthase family.</text>
</comment>
<keyword evidence="13" id="KW-1185">Reference proteome</keyword>
<dbReference type="Pfam" id="PF00291">
    <property type="entry name" value="PALP"/>
    <property type="match status" value="1"/>
</dbReference>
<dbReference type="UniPathway" id="UPA00050">
    <property type="reaction ID" value="UER00065"/>
</dbReference>
<evidence type="ECO:0000256" key="3">
    <source>
        <dbReference type="ARBA" id="ARBA00018679"/>
    </source>
</evidence>
<organism evidence="12 13">
    <name type="scientific">Anaerovirgula multivorans</name>
    <dbReference type="NCBI Taxonomy" id="312168"/>
    <lineage>
        <taxon>Bacteria</taxon>
        <taxon>Bacillati</taxon>
        <taxon>Bacillota</taxon>
        <taxon>Clostridia</taxon>
        <taxon>Peptostreptococcales</taxon>
        <taxon>Natronincolaceae</taxon>
        <taxon>Anaerovirgula</taxon>
    </lineage>
</organism>
<reference evidence="12 13" key="1">
    <citation type="submission" date="2017-06" db="EMBL/GenBank/DDBJ databases">
        <authorList>
            <person name="Kim H.J."/>
            <person name="Triplett B.A."/>
        </authorList>
    </citation>
    <scope>NUCLEOTIDE SEQUENCE [LARGE SCALE GENOMIC DNA]</scope>
    <source>
        <strain evidence="12 13">SCA</strain>
    </source>
</reference>
<name>A0A239IC82_9FIRM</name>